<evidence type="ECO:0000313" key="3">
    <source>
        <dbReference type="Proteomes" id="UP001321749"/>
    </source>
</evidence>
<feature type="compositionally biased region" description="Basic and acidic residues" evidence="1">
    <location>
        <begin position="114"/>
        <end position="129"/>
    </location>
</feature>
<feature type="region of interest" description="Disordered" evidence="1">
    <location>
        <begin position="94"/>
        <end position="149"/>
    </location>
</feature>
<protein>
    <submittedName>
        <fullName evidence="2">Uncharacterized protein</fullName>
    </submittedName>
</protein>
<dbReference type="PANTHER" id="PTHR34693:SF1">
    <property type="entry name" value="PROTEIN PAR32"/>
    <property type="match status" value="1"/>
</dbReference>
<organism evidence="2 3">
    <name type="scientific">Cladorrhinum samala</name>
    <dbReference type="NCBI Taxonomy" id="585594"/>
    <lineage>
        <taxon>Eukaryota</taxon>
        <taxon>Fungi</taxon>
        <taxon>Dikarya</taxon>
        <taxon>Ascomycota</taxon>
        <taxon>Pezizomycotina</taxon>
        <taxon>Sordariomycetes</taxon>
        <taxon>Sordariomycetidae</taxon>
        <taxon>Sordariales</taxon>
        <taxon>Podosporaceae</taxon>
        <taxon>Cladorrhinum</taxon>
    </lineage>
</organism>
<dbReference type="EMBL" id="MU864939">
    <property type="protein sequence ID" value="KAK4465489.1"/>
    <property type="molecule type" value="Genomic_DNA"/>
</dbReference>
<gene>
    <name evidence="2" type="ORF">QBC42DRAFT_13440</name>
</gene>
<dbReference type="InterPro" id="IPR053203">
    <property type="entry name" value="Cisplatin_resist-associated"/>
</dbReference>
<keyword evidence="3" id="KW-1185">Reference proteome</keyword>
<sequence length="149" mass="15928">MSNLQSSGRGGAGNMRDGNKTTPKIEDFQTPTLKESNVITTGRGGSGNMAANLDDEEKRRRQDVVPVARRPSHGAVHIGRGGGGNIVIAEEDMAKGKDQARTPTPPQALTTDSNKLEKTVSRASAREGTSEEQLSWAEKGKNLLFGKKQ</sequence>
<dbReference type="AlphaFoldDB" id="A0AAV9I0L1"/>
<reference evidence="2" key="2">
    <citation type="submission" date="2023-06" db="EMBL/GenBank/DDBJ databases">
        <authorList>
            <consortium name="Lawrence Berkeley National Laboratory"/>
            <person name="Mondo S.J."/>
            <person name="Hensen N."/>
            <person name="Bonometti L."/>
            <person name="Westerberg I."/>
            <person name="Brannstrom I.O."/>
            <person name="Guillou S."/>
            <person name="Cros-Aarteil S."/>
            <person name="Calhoun S."/>
            <person name="Haridas S."/>
            <person name="Kuo A."/>
            <person name="Pangilinan J."/>
            <person name="Riley R."/>
            <person name="Labutti K."/>
            <person name="Andreopoulos B."/>
            <person name="Lipzen A."/>
            <person name="Chen C."/>
            <person name="Yanf M."/>
            <person name="Daum C."/>
            <person name="Ng V."/>
            <person name="Clum A."/>
            <person name="Steindorff A."/>
            <person name="Ohm R."/>
            <person name="Martin F."/>
            <person name="Silar P."/>
            <person name="Natvig D."/>
            <person name="Lalanne C."/>
            <person name="Gautier V."/>
            <person name="Ament-Velasquez S.L."/>
            <person name="Kruys A."/>
            <person name="Hutchinson M.I."/>
            <person name="Powell A.J."/>
            <person name="Barry K."/>
            <person name="Miller A.N."/>
            <person name="Grigoriev I.V."/>
            <person name="Debuchy R."/>
            <person name="Gladieux P."/>
            <person name="Thoren M.H."/>
            <person name="Johannesson H."/>
        </authorList>
    </citation>
    <scope>NUCLEOTIDE SEQUENCE</scope>
    <source>
        <strain evidence="2">PSN324</strain>
    </source>
</reference>
<accession>A0AAV9I0L1</accession>
<feature type="compositionally biased region" description="Basic and acidic residues" evidence="1">
    <location>
        <begin position="17"/>
        <end position="27"/>
    </location>
</feature>
<proteinExistence type="predicted"/>
<feature type="region of interest" description="Disordered" evidence="1">
    <location>
        <begin position="1"/>
        <end position="63"/>
    </location>
</feature>
<feature type="compositionally biased region" description="Polar residues" evidence="1">
    <location>
        <begin position="29"/>
        <end position="40"/>
    </location>
</feature>
<reference evidence="2" key="1">
    <citation type="journal article" date="2023" name="Mol. Phylogenet. Evol.">
        <title>Genome-scale phylogeny and comparative genomics of the fungal order Sordariales.</title>
        <authorList>
            <person name="Hensen N."/>
            <person name="Bonometti L."/>
            <person name="Westerberg I."/>
            <person name="Brannstrom I.O."/>
            <person name="Guillou S."/>
            <person name="Cros-Aarteil S."/>
            <person name="Calhoun S."/>
            <person name="Haridas S."/>
            <person name="Kuo A."/>
            <person name="Mondo S."/>
            <person name="Pangilinan J."/>
            <person name="Riley R."/>
            <person name="LaButti K."/>
            <person name="Andreopoulos B."/>
            <person name="Lipzen A."/>
            <person name="Chen C."/>
            <person name="Yan M."/>
            <person name="Daum C."/>
            <person name="Ng V."/>
            <person name="Clum A."/>
            <person name="Steindorff A."/>
            <person name="Ohm R.A."/>
            <person name="Martin F."/>
            <person name="Silar P."/>
            <person name="Natvig D.O."/>
            <person name="Lalanne C."/>
            <person name="Gautier V."/>
            <person name="Ament-Velasquez S.L."/>
            <person name="Kruys A."/>
            <person name="Hutchinson M.I."/>
            <person name="Powell A.J."/>
            <person name="Barry K."/>
            <person name="Miller A.N."/>
            <person name="Grigoriev I.V."/>
            <person name="Debuchy R."/>
            <person name="Gladieux P."/>
            <person name="Hiltunen Thoren M."/>
            <person name="Johannesson H."/>
        </authorList>
    </citation>
    <scope>NUCLEOTIDE SEQUENCE</scope>
    <source>
        <strain evidence="2">PSN324</strain>
    </source>
</reference>
<dbReference type="Proteomes" id="UP001321749">
    <property type="component" value="Unassembled WGS sequence"/>
</dbReference>
<evidence type="ECO:0000256" key="1">
    <source>
        <dbReference type="SAM" id="MobiDB-lite"/>
    </source>
</evidence>
<name>A0AAV9I0L1_9PEZI</name>
<dbReference type="InterPro" id="IPR022024">
    <property type="entry name" value="DUF3602"/>
</dbReference>
<evidence type="ECO:0000313" key="2">
    <source>
        <dbReference type="EMBL" id="KAK4465489.1"/>
    </source>
</evidence>
<dbReference type="PANTHER" id="PTHR34693">
    <property type="entry name" value="PROTEIN PAR32"/>
    <property type="match status" value="1"/>
</dbReference>
<dbReference type="Pfam" id="PF12223">
    <property type="entry name" value="DUF3602"/>
    <property type="match status" value="1"/>
</dbReference>
<comment type="caution">
    <text evidence="2">The sequence shown here is derived from an EMBL/GenBank/DDBJ whole genome shotgun (WGS) entry which is preliminary data.</text>
</comment>